<evidence type="ECO:0000313" key="2">
    <source>
        <dbReference type="Proteomes" id="UP000233837"/>
    </source>
</evidence>
<reference evidence="1 2" key="2">
    <citation type="journal article" date="2017" name="Nature">
        <title>The Apostasia genome and the evolution of orchids.</title>
        <authorList>
            <person name="Zhang G.Q."/>
            <person name="Liu K.W."/>
            <person name="Li Z."/>
            <person name="Lohaus R."/>
            <person name="Hsiao Y.Y."/>
            <person name="Niu S.C."/>
            <person name="Wang J.Y."/>
            <person name="Lin Y.C."/>
            <person name="Xu Q."/>
            <person name="Chen L.J."/>
            <person name="Yoshida K."/>
            <person name="Fujiwara S."/>
            <person name="Wang Z.W."/>
            <person name="Zhang Y.Q."/>
            <person name="Mitsuda N."/>
            <person name="Wang M."/>
            <person name="Liu G.H."/>
            <person name="Pecoraro L."/>
            <person name="Huang H.X."/>
            <person name="Xiao X.J."/>
            <person name="Lin M."/>
            <person name="Wu X.Y."/>
            <person name="Wu W.L."/>
            <person name="Chen Y.Y."/>
            <person name="Chang S.B."/>
            <person name="Sakamoto S."/>
            <person name="Ohme-Takagi M."/>
            <person name="Yagi M."/>
            <person name="Zeng S.J."/>
            <person name="Shen C.Y."/>
            <person name="Yeh C.M."/>
            <person name="Luo Y.B."/>
            <person name="Tsai W.C."/>
            <person name="Van de Peer Y."/>
            <person name="Liu Z.J."/>
        </authorList>
    </citation>
    <scope>NUCLEOTIDE SEQUENCE [LARGE SCALE GENOMIC DNA]</scope>
    <source>
        <tissue evidence="1">The whole plant</tissue>
    </source>
</reference>
<keyword evidence="2" id="KW-1185">Reference proteome</keyword>
<dbReference type="AlphaFoldDB" id="A0A2I0XE82"/>
<proteinExistence type="predicted"/>
<organism evidence="1 2">
    <name type="scientific">Dendrobium catenatum</name>
    <dbReference type="NCBI Taxonomy" id="906689"/>
    <lineage>
        <taxon>Eukaryota</taxon>
        <taxon>Viridiplantae</taxon>
        <taxon>Streptophyta</taxon>
        <taxon>Embryophyta</taxon>
        <taxon>Tracheophyta</taxon>
        <taxon>Spermatophyta</taxon>
        <taxon>Magnoliopsida</taxon>
        <taxon>Liliopsida</taxon>
        <taxon>Asparagales</taxon>
        <taxon>Orchidaceae</taxon>
        <taxon>Epidendroideae</taxon>
        <taxon>Malaxideae</taxon>
        <taxon>Dendrobiinae</taxon>
        <taxon>Dendrobium</taxon>
    </lineage>
</organism>
<name>A0A2I0XE82_9ASPA</name>
<evidence type="ECO:0000313" key="1">
    <source>
        <dbReference type="EMBL" id="PKU86226.1"/>
    </source>
</evidence>
<protein>
    <submittedName>
        <fullName evidence="1">Uncharacterized protein</fullName>
    </submittedName>
</protein>
<sequence length="132" mass="14573">MVLERSTSASHQGSLLASEGGKSSWVLCLLLEEEKGVGCSTSPRLVERRFVKVSPPCSDGKRSRHHSRSFLRVNLDPCFTEASDQAAYLSTHLHLRHEEARGAKEEAAPAHVPAPTLLCQHSQLDQLVEQFD</sequence>
<reference evidence="1 2" key="1">
    <citation type="journal article" date="2016" name="Sci. Rep.">
        <title>The Dendrobium catenatum Lindl. genome sequence provides insights into polysaccharide synthase, floral development and adaptive evolution.</title>
        <authorList>
            <person name="Zhang G.Q."/>
            <person name="Xu Q."/>
            <person name="Bian C."/>
            <person name="Tsai W.C."/>
            <person name="Yeh C.M."/>
            <person name="Liu K.W."/>
            <person name="Yoshida K."/>
            <person name="Zhang L.S."/>
            <person name="Chang S.B."/>
            <person name="Chen F."/>
            <person name="Shi Y."/>
            <person name="Su Y.Y."/>
            <person name="Zhang Y.Q."/>
            <person name="Chen L.J."/>
            <person name="Yin Y."/>
            <person name="Lin M."/>
            <person name="Huang H."/>
            <person name="Deng H."/>
            <person name="Wang Z.W."/>
            <person name="Zhu S.L."/>
            <person name="Zhao X."/>
            <person name="Deng C."/>
            <person name="Niu S.C."/>
            <person name="Huang J."/>
            <person name="Wang M."/>
            <person name="Liu G.H."/>
            <person name="Yang H.J."/>
            <person name="Xiao X.J."/>
            <person name="Hsiao Y.Y."/>
            <person name="Wu W.L."/>
            <person name="Chen Y.Y."/>
            <person name="Mitsuda N."/>
            <person name="Ohme-Takagi M."/>
            <person name="Luo Y.B."/>
            <person name="Van de Peer Y."/>
            <person name="Liu Z.J."/>
        </authorList>
    </citation>
    <scope>NUCLEOTIDE SEQUENCE [LARGE SCALE GENOMIC DNA]</scope>
    <source>
        <tissue evidence="1">The whole plant</tissue>
    </source>
</reference>
<dbReference type="EMBL" id="KZ501954">
    <property type="protein sequence ID" value="PKU86226.1"/>
    <property type="molecule type" value="Genomic_DNA"/>
</dbReference>
<dbReference type="Proteomes" id="UP000233837">
    <property type="component" value="Unassembled WGS sequence"/>
</dbReference>
<accession>A0A2I0XE82</accession>
<gene>
    <name evidence="1" type="ORF">MA16_Dca002057</name>
</gene>